<dbReference type="AlphaFoldDB" id="A0A2T3NZR7"/>
<proteinExistence type="predicted"/>
<evidence type="ECO:0008006" key="3">
    <source>
        <dbReference type="Google" id="ProtNLM"/>
    </source>
</evidence>
<sequence>MIVPNWNENSAIAIDILKKYNIDANLGMRTHELMALIDATSKSDMYLPHNLLFPIQYFPQLGMKSVAPLLPLEDYHLSVNSFVHVKDRHSNIANWLAGIIKECLLEQIDCSKKYLQP</sequence>
<dbReference type="RefSeq" id="WP_051902521.1">
    <property type="nucleotide sequence ID" value="NZ_JGVO01001003.1"/>
</dbReference>
<keyword evidence="2" id="KW-1185">Reference proteome</keyword>
<comment type="caution">
    <text evidence="1">The sequence shown here is derived from an EMBL/GenBank/DDBJ whole genome shotgun (WGS) entry which is preliminary data.</text>
</comment>
<reference evidence="1 2" key="1">
    <citation type="submission" date="2018-01" db="EMBL/GenBank/DDBJ databases">
        <title>Whole genome sequencing of Histamine producing bacteria.</title>
        <authorList>
            <person name="Butler K."/>
        </authorList>
    </citation>
    <scope>NUCLEOTIDE SEQUENCE [LARGE SCALE GENOMIC DNA]</scope>
    <source>
        <strain evidence="1 2">DSM 100436</strain>
    </source>
</reference>
<gene>
    <name evidence="1" type="ORF">C9I98_00100</name>
</gene>
<evidence type="ECO:0000313" key="1">
    <source>
        <dbReference type="EMBL" id="PSW21708.1"/>
    </source>
</evidence>
<evidence type="ECO:0000313" key="2">
    <source>
        <dbReference type="Proteomes" id="UP000241771"/>
    </source>
</evidence>
<dbReference type="Proteomes" id="UP000241771">
    <property type="component" value="Unassembled WGS sequence"/>
</dbReference>
<name>A0A2T3NZR7_9GAMM</name>
<accession>A0A2T3NZR7</accession>
<organism evidence="1 2">
    <name type="scientific">Photobacterium sanctipauli</name>
    <dbReference type="NCBI Taxonomy" id="1342794"/>
    <lineage>
        <taxon>Bacteria</taxon>
        <taxon>Pseudomonadati</taxon>
        <taxon>Pseudomonadota</taxon>
        <taxon>Gammaproteobacteria</taxon>
        <taxon>Vibrionales</taxon>
        <taxon>Vibrionaceae</taxon>
        <taxon>Photobacterium</taxon>
    </lineage>
</organism>
<dbReference type="EMBL" id="PYMA01000001">
    <property type="protein sequence ID" value="PSW21708.1"/>
    <property type="molecule type" value="Genomic_DNA"/>
</dbReference>
<protein>
    <recommendedName>
        <fullName evidence="3">LysR substrate-binding domain-containing protein</fullName>
    </recommendedName>
</protein>